<feature type="compositionally biased region" description="Low complexity" evidence="1">
    <location>
        <begin position="146"/>
        <end position="161"/>
    </location>
</feature>
<sequence length="234" mass="23862">MAKAKDQTREGVAAKPADFGRAFDAAPEASGLPLHPLMAHPAATLAAMTAVGFGFATQMASAFLGSLQGALEVTDKLARRLDEEKAGADEVSGGAAVADAPLEPATAAQGAVPKRAPRPTTASAKTGTTQARPAARKATAVKSSDTGKVAAAEKPAAAARPTKAKGKVDDLKRIEGIGPKLEQVLNGRGIRLFADLAALDAADLEALDQAIGLDGRAVRDDWAGQARKLARGRK</sequence>
<feature type="region of interest" description="Disordered" evidence="1">
    <location>
        <begin position="84"/>
        <end position="164"/>
    </location>
</feature>
<dbReference type="Gene3D" id="1.10.150.20">
    <property type="entry name" value="5' to 3' exonuclease, C-terminal subdomain"/>
    <property type="match status" value="1"/>
</dbReference>
<organism evidence="2 3">
    <name type="scientific">Ciceribacter thiooxidans</name>
    <dbReference type="NCBI Taxonomy" id="1969821"/>
    <lineage>
        <taxon>Bacteria</taxon>
        <taxon>Pseudomonadati</taxon>
        <taxon>Pseudomonadota</taxon>
        <taxon>Alphaproteobacteria</taxon>
        <taxon>Hyphomicrobiales</taxon>
        <taxon>Rhizobiaceae</taxon>
        <taxon>Ciceribacter</taxon>
    </lineage>
</organism>
<reference evidence="3" key="1">
    <citation type="journal article" date="2019" name="Int. J. Syst. Evol. Microbiol.">
        <title>The Global Catalogue of Microorganisms (GCM) 10K type strain sequencing project: providing services to taxonomists for standard genome sequencing and annotation.</title>
        <authorList>
            <consortium name="The Broad Institute Genomics Platform"/>
            <consortium name="The Broad Institute Genome Sequencing Center for Infectious Disease"/>
            <person name="Wu L."/>
            <person name="Ma J."/>
        </authorList>
    </citation>
    <scope>NUCLEOTIDE SEQUENCE [LARGE SCALE GENOMIC DNA]</scope>
    <source>
        <strain evidence="3">KCTC 52231</strain>
    </source>
</reference>
<gene>
    <name evidence="2" type="ORF">ACFOHV_18790</name>
</gene>
<keyword evidence="3" id="KW-1185">Reference proteome</keyword>
<evidence type="ECO:0000313" key="2">
    <source>
        <dbReference type="EMBL" id="MFC3165334.1"/>
    </source>
</evidence>
<comment type="caution">
    <text evidence="2">The sequence shown here is derived from an EMBL/GenBank/DDBJ whole genome shotgun (WGS) entry which is preliminary data.</text>
</comment>
<dbReference type="RefSeq" id="WP_182304457.1">
    <property type="nucleotide sequence ID" value="NZ_CP059896.1"/>
</dbReference>
<protein>
    <submittedName>
        <fullName evidence="2">5' DNA nuclease</fullName>
    </submittedName>
</protein>
<dbReference type="Proteomes" id="UP001595647">
    <property type="component" value="Unassembled WGS sequence"/>
</dbReference>
<evidence type="ECO:0000313" key="3">
    <source>
        <dbReference type="Proteomes" id="UP001595647"/>
    </source>
</evidence>
<dbReference type="EMBL" id="JBHRTG010000019">
    <property type="protein sequence ID" value="MFC3165334.1"/>
    <property type="molecule type" value="Genomic_DNA"/>
</dbReference>
<accession>A0ABV7I7U1</accession>
<evidence type="ECO:0000256" key="1">
    <source>
        <dbReference type="SAM" id="MobiDB-lite"/>
    </source>
</evidence>
<feature type="compositionally biased region" description="Polar residues" evidence="1">
    <location>
        <begin position="120"/>
        <end position="131"/>
    </location>
</feature>
<proteinExistence type="predicted"/>
<name>A0ABV7I7U1_9HYPH</name>